<comment type="caution">
    <text evidence="1">The sequence shown here is derived from an EMBL/GenBank/DDBJ whole genome shotgun (WGS) entry which is preliminary data.</text>
</comment>
<protein>
    <submittedName>
        <fullName evidence="1">Uncharacterized protein</fullName>
    </submittedName>
</protein>
<dbReference type="OrthoDB" id="5958240at2759"/>
<accession>A0A816CEQ1</accession>
<gene>
    <name evidence="1" type="ORF">GPM918_LOCUS43784</name>
    <name evidence="2" type="ORF">SRO942_LOCUS45391</name>
</gene>
<reference evidence="1" key="1">
    <citation type="submission" date="2021-02" db="EMBL/GenBank/DDBJ databases">
        <authorList>
            <person name="Nowell W R."/>
        </authorList>
    </citation>
    <scope>NUCLEOTIDE SEQUENCE</scope>
</reference>
<dbReference type="EMBL" id="CAJNOQ010040952">
    <property type="protein sequence ID" value="CAF1621820.1"/>
    <property type="molecule type" value="Genomic_DNA"/>
</dbReference>
<evidence type="ECO:0000313" key="1">
    <source>
        <dbReference type="EMBL" id="CAF1621820.1"/>
    </source>
</evidence>
<dbReference type="Proteomes" id="UP000681722">
    <property type="component" value="Unassembled WGS sequence"/>
</dbReference>
<feature type="non-terminal residue" evidence="1">
    <location>
        <position position="177"/>
    </location>
</feature>
<sequence>THGLTTLRMDNGEKCVIPKQILQSQKIHAILEYKNRCEEDDFEPFGIRKLYDILNSINPSEQKVLSGLDEFVTEGVEAWDTLSGRIRIVHKFAIPQNERKCLQKQIQVAEMYQKSRYAGHCSLTSDCVTHCITFGLSDPSSPDFETKCQYSHTTSCSDYVNIFNALDEIEKNNKRDK</sequence>
<dbReference type="EMBL" id="CAJOBC010108193">
    <property type="protein sequence ID" value="CAF4512823.1"/>
    <property type="molecule type" value="Genomic_DNA"/>
</dbReference>
<organism evidence="1 3">
    <name type="scientific">Didymodactylos carnosus</name>
    <dbReference type="NCBI Taxonomy" id="1234261"/>
    <lineage>
        <taxon>Eukaryota</taxon>
        <taxon>Metazoa</taxon>
        <taxon>Spiralia</taxon>
        <taxon>Gnathifera</taxon>
        <taxon>Rotifera</taxon>
        <taxon>Eurotatoria</taxon>
        <taxon>Bdelloidea</taxon>
        <taxon>Philodinida</taxon>
        <taxon>Philodinidae</taxon>
        <taxon>Didymodactylos</taxon>
    </lineage>
</organism>
<dbReference type="AlphaFoldDB" id="A0A816CEQ1"/>
<proteinExistence type="predicted"/>
<keyword evidence="3" id="KW-1185">Reference proteome</keyword>
<evidence type="ECO:0000313" key="2">
    <source>
        <dbReference type="EMBL" id="CAF4512823.1"/>
    </source>
</evidence>
<name>A0A816CEQ1_9BILA</name>
<evidence type="ECO:0000313" key="3">
    <source>
        <dbReference type="Proteomes" id="UP000663829"/>
    </source>
</evidence>
<dbReference type="Proteomes" id="UP000663829">
    <property type="component" value="Unassembled WGS sequence"/>
</dbReference>